<dbReference type="AlphaFoldDB" id="A0A2W5KUJ5"/>
<protein>
    <submittedName>
        <fullName evidence="1">Uncharacterized protein</fullName>
    </submittedName>
</protein>
<dbReference type="EMBL" id="QFPN01000001">
    <property type="protein sequence ID" value="PZQ19108.1"/>
    <property type="molecule type" value="Genomic_DNA"/>
</dbReference>
<gene>
    <name evidence="1" type="ORF">DI565_01590</name>
</gene>
<reference evidence="1 2" key="1">
    <citation type="submission" date="2017-08" db="EMBL/GenBank/DDBJ databases">
        <title>Infants hospitalized years apart are colonized by the same room-sourced microbial strains.</title>
        <authorList>
            <person name="Brooks B."/>
            <person name="Olm M.R."/>
            <person name="Firek B.A."/>
            <person name="Baker R."/>
            <person name="Thomas B.C."/>
            <person name="Morowitz M.J."/>
            <person name="Banfield J.F."/>
        </authorList>
    </citation>
    <scope>NUCLEOTIDE SEQUENCE [LARGE SCALE GENOMIC DNA]</scope>
    <source>
        <strain evidence="1">S2_005_003_R2_43</strain>
    </source>
</reference>
<proteinExistence type="predicted"/>
<evidence type="ECO:0000313" key="2">
    <source>
        <dbReference type="Proteomes" id="UP000249577"/>
    </source>
</evidence>
<dbReference type="Proteomes" id="UP000249577">
    <property type="component" value="Unassembled WGS sequence"/>
</dbReference>
<accession>A0A2W5KUJ5</accession>
<sequence length="92" mass="8894">MFSGASASDVMNGALKSAFIAVVAAGAILALTEPGGIAAAQGPAAKSDRISAVRPAAEAGSSFVADTANRVTTIEKGAASPFSPESPFAGGR</sequence>
<comment type="caution">
    <text evidence="1">The sequence shown here is derived from an EMBL/GenBank/DDBJ whole genome shotgun (WGS) entry which is preliminary data.</text>
</comment>
<name>A0A2W5KUJ5_ANCNO</name>
<evidence type="ECO:0000313" key="1">
    <source>
        <dbReference type="EMBL" id="PZQ19108.1"/>
    </source>
</evidence>
<organism evidence="1 2">
    <name type="scientific">Ancylobacter novellus</name>
    <name type="common">Thiobacillus novellus</name>
    <dbReference type="NCBI Taxonomy" id="921"/>
    <lineage>
        <taxon>Bacteria</taxon>
        <taxon>Pseudomonadati</taxon>
        <taxon>Pseudomonadota</taxon>
        <taxon>Alphaproteobacteria</taxon>
        <taxon>Hyphomicrobiales</taxon>
        <taxon>Xanthobacteraceae</taxon>
        <taxon>Ancylobacter</taxon>
    </lineage>
</organism>